<protein>
    <recommendedName>
        <fullName evidence="3">Transposase</fullName>
    </recommendedName>
</protein>
<organism evidence="1 2">
    <name type="scientific">Thermomonas aquatica</name>
    <dbReference type="NCBI Taxonomy" id="2202149"/>
    <lineage>
        <taxon>Bacteria</taxon>
        <taxon>Pseudomonadati</taxon>
        <taxon>Pseudomonadota</taxon>
        <taxon>Gammaproteobacteria</taxon>
        <taxon>Lysobacterales</taxon>
        <taxon>Lysobacteraceae</taxon>
        <taxon>Thermomonas</taxon>
    </lineage>
</organism>
<dbReference type="KEGG" id="thes:FHQ07_06440"/>
<dbReference type="EMBL" id="CP040871">
    <property type="protein sequence ID" value="QDA56979.1"/>
    <property type="molecule type" value="Genomic_DNA"/>
</dbReference>
<evidence type="ECO:0000313" key="2">
    <source>
        <dbReference type="Proteomes" id="UP000308149"/>
    </source>
</evidence>
<name>A0A5B7ZQD4_9GAMM</name>
<accession>A0A5B7ZQD4</accession>
<proteinExistence type="predicted"/>
<dbReference type="RefSeq" id="WP_139716031.1">
    <property type="nucleotide sequence ID" value="NZ_CP040871.1"/>
</dbReference>
<dbReference type="AlphaFoldDB" id="A0A5B7ZQD4"/>
<keyword evidence="2" id="KW-1185">Reference proteome</keyword>
<gene>
    <name evidence="1" type="ORF">FHQ07_06440</name>
</gene>
<dbReference type="Proteomes" id="UP000308149">
    <property type="component" value="Chromosome"/>
</dbReference>
<evidence type="ECO:0008006" key="3">
    <source>
        <dbReference type="Google" id="ProtNLM"/>
    </source>
</evidence>
<sequence>MRKRSKYTEEQLELARTHVKAGLSVEKACEKADITVAAYYRRSTKSIASTPEKSNAFGIDLDNGPFAFRTLEQWEKKLRIPARTLLHHATQGRLAVFVQRPFQPVRYFIVRTDPTASPLEEASLVPLSNDELAGFVPSTDQLEVLIRDGVIKVDAFENAICRNLYWDPCRGLHPGAPWSTVRPVGWLIRAYAHGELCYLLDDHNSTTPLLLPTDGTLPDPVTFYVRPDQICIRDRDITSFLSALASYSFISDLFLNMEFTSDPPTYLSAKLIKMIEVSKSLWKEPEKNEVVDFNRTRGAVLSHLGAAFRELSEDKDHRNLVKFAANICDPTVDPSSNYRNSRVPTKLLTLLTAAKLYWSPTYVRAELPGTHPAKPEMEYFLRRDFDELNDASGAATLIRPECSKRGRPIPMAPFFKPCLDPQGPSTRQE</sequence>
<dbReference type="OrthoDB" id="6057674at2"/>
<evidence type="ECO:0000313" key="1">
    <source>
        <dbReference type="EMBL" id="QDA56979.1"/>
    </source>
</evidence>
<reference evidence="1 2" key="1">
    <citation type="submission" date="2019-06" db="EMBL/GenBank/DDBJ databases">
        <title>Thermomonas aquatica sp. nov., isolated from an industrial wastewater treatment plant.</title>
        <authorList>
            <person name="Jeon J.H."/>
            <person name="Park D.-S."/>
        </authorList>
    </citation>
    <scope>NUCLEOTIDE SEQUENCE [LARGE SCALE GENOMIC DNA]</scope>
    <source>
        <strain evidence="1 2">SY21</strain>
    </source>
</reference>